<evidence type="ECO:0000313" key="2">
    <source>
        <dbReference type="EMBL" id="CUV60774.1"/>
    </source>
</evidence>
<gene>
    <name evidence="2" type="ORF">RD1301_v1_1110004</name>
    <name evidence="1" type="ORF">RUN1744_v1_260009</name>
</gene>
<dbReference type="AlphaFoldDB" id="A0A0S4XAC2"/>
<sequence length="108" mass="10928">MCSSAVAAAPVAAADPAGAPLSVQATTVANPASAALFMKRRRPGTLGVSSCGVDGECGCLLIIDPPVSVFTKPDGKTPAHVCALTFSVSRIFGSPIPGAIDFRHTLYK</sequence>
<dbReference type="EMBL" id="LN899823">
    <property type="protein sequence ID" value="CUV22841.1"/>
    <property type="molecule type" value="Genomic_DNA"/>
</dbReference>
<proteinExistence type="predicted"/>
<reference evidence="2" key="1">
    <citation type="submission" date="2015-10" db="EMBL/GenBank/DDBJ databases">
        <authorList>
            <person name="Gilbert D.G."/>
        </authorList>
    </citation>
    <scope>NUCLEOTIDE SEQUENCE</scope>
    <source>
        <strain evidence="2">Phyl III-seqv23</strain>
    </source>
</reference>
<name>A0A0S4XAC2_RALSL</name>
<organism evidence="2">
    <name type="scientific">Ralstonia solanacearum</name>
    <name type="common">Pseudomonas solanacearum</name>
    <dbReference type="NCBI Taxonomy" id="305"/>
    <lineage>
        <taxon>Bacteria</taxon>
        <taxon>Pseudomonadati</taxon>
        <taxon>Pseudomonadota</taxon>
        <taxon>Betaproteobacteria</taxon>
        <taxon>Burkholderiales</taxon>
        <taxon>Burkholderiaceae</taxon>
        <taxon>Ralstonia</taxon>
        <taxon>Ralstonia solanacearum species complex</taxon>
    </lineage>
</organism>
<protein>
    <submittedName>
        <fullName evidence="2">Hypothethical protein (Modular protein)</fullName>
    </submittedName>
</protein>
<evidence type="ECO:0000313" key="1">
    <source>
        <dbReference type="EMBL" id="CUV22841.1"/>
    </source>
</evidence>
<dbReference type="EMBL" id="LN899822">
    <property type="protein sequence ID" value="CUV60774.1"/>
    <property type="molecule type" value="Genomic_DNA"/>
</dbReference>
<accession>A0A0S4XAC2</accession>